<evidence type="ECO:0000256" key="1">
    <source>
        <dbReference type="HAMAP-Rule" id="MF_00943"/>
    </source>
</evidence>
<comment type="miscellaneous">
    <text evidence="1">Reaction is initiated by nucleophilic attack of cysteine at the double bond, yielding a covalent succinylcysteine-like intermediate.</text>
</comment>
<dbReference type="Gene3D" id="3.40.50.12500">
    <property type="match status" value="1"/>
</dbReference>
<comment type="function">
    <text evidence="1">Catalyzes cis-trans isomerization of the C2-C3 double bond in maleate to yield fumarate.</text>
</comment>
<gene>
    <name evidence="1 2" type="primary">maiA</name>
    <name evidence="2" type="ORF">CBM2636_MP20601</name>
</gene>
<keyword evidence="2" id="KW-0614">Plasmid</keyword>
<dbReference type="Pfam" id="PF17645">
    <property type="entry name" value="Amdase"/>
    <property type="match status" value="1"/>
</dbReference>
<dbReference type="HAMAP" id="MF_00943">
    <property type="entry name" value="Maleate_isomerase"/>
    <property type="match status" value="1"/>
</dbReference>
<proteinExistence type="inferred from homology"/>
<feature type="active site" description="Nucleophile" evidence="1">
    <location>
        <position position="79"/>
    </location>
</feature>
<protein>
    <recommendedName>
        <fullName evidence="1">Maleate isomerase</fullName>
        <ecNumber evidence="1">5.2.1.1</ecNumber>
    </recommendedName>
    <alternativeName>
        <fullName evidence="1">Maleate cis-trans isomerase</fullName>
    </alternativeName>
</protein>
<dbReference type="GO" id="GO:0050076">
    <property type="term" value="F:maleate isomerase activity"/>
    <property type="evidence" value="ECO:0007669"/>
    <property type="project" value="UniProtKB-UniRule"/>
</dbReference>
<comment type="subunit">
    <text evidence="1">Homodimer.</text>
</comment>
<organism evidence="2 3">
    <name type="scientific">Cupriavidus taiwanensis</name>
    <dbReference type="NCBI Taxonomy" id="164546"/>
    <lineage>
        <taxon>Bacteria</taxon>
        <taxon>Pseudomonadati</taxon>
        <taxon>Pseudomonadota</taxon>
        <taxon>Betaproteobacteria</taxon>
        <taxon>Burkholderiales</taxon>
        <taxon>Burkholderiaceae</taxon>
        <taxon>Cupriavidus</taxon>
    </lineage>
</organism>
<dbReference type="InterPro" id="IPR028615">
    <property type="entry name" value="Maleate_isomerase"/>
</dbReference>
<evidence type="ECO:0000313" key="2">
    <source>
        <dbReference type="EMBL" id="SPD67751.1"/>
    </source>
</evidence>
<sequence>MSKYRIGQIVPSSNITMEREVPAIFNARMQVRPEQFSFHSSRVRMHRVVAEELERMNRDMGRCAVELADARVDVMSTACLVATMCMGHGYHRQVIDDLGAVMGDAPYRPQIMTSAGALVDELKDFGARRIALMAPYSDALTKTVVEYIEHEGIEVKDVINFSILDNLEVGERDPLQLLEDVKRLDTRGVDTVVLSACVQMPSLAALEAAQDSLGIPVTSTAACTARQMLRRLGLEAMAPGAGAYLGSQTGLR</sequence>
<dbReference type="AlphaFoldDB" id="A0A9Q7UZU5"/>
<geneLocation type="plasmid" evidence="3">
    <name>cbm2636_mp</name>
</geneLocation>
<keyword evidence="1 2" id="KW-0413">Isomerase</keyword>
<evidence type="ECO:0000313" key="3">
    <source>
        <dbReference type="Proteomes" id="UP000254259"/>
    </source>
</evidence>
<feature type="binding site" evidence="1">
    <location>
        <begin position="198"/>
        <end position="199"/>
    </location>
    <ligand>
        <name>substrate</name>
    </ligand>
</feature>
<dbReference type="InterPro" id="IPR053714">
    <property type="entry name" value="Iso_Racemase_Enz_sf"/>
</dbReference>
<name>A0A9Q7UZU5_9BURK</name>
<feature type="active site" description="Proton donor" evidence="1">
    <location>
        <position position="197"/>
    </location>
</feature>
<dbReference type="PANTHER" id="PTHR40267">
    <property type="entry name" value="BLR3294 PROTEIN"/>
    <property type="match status" value="1"/>
</dbReference>
<feature type="binding site" evidence="1">
    <location>
        <position position="166"/>
    </location>
    <ligand>
        <name>substrate</name>
    </ligand>
</feature>
<comment type="similarity">
    <text evidence="1">Belongs to the maleate isomerase family.</text>
</comment>
<feature type="binding site" evidence="1">
    <location>
        <begin position="79"/>
        <end position="81"/>
    </location>
    <ligand>
        <name>substrate</name>
    </ligand>
</feature>
<dbReference type="PANTHER" id="PTHR40267:SF1">
    <property type="entry name" value="BLR3294 PROTEIN"/>
    <property type="match status" value="1"/>
</dbReference>
<feature type="binding site" evidence="1">
    <location>
        <position position="136"/>
    </location>
    <ligand>
        <name>substrate</name>
    </ligand>
</feature>
<reference evidence="2 3" key="1">
    <citation type="submission" date="2018-01" db="EMBL/GenBank/DDBJ databases">
        <authorList>
            <person name="Clerissi C."/>
        </authorList>
    </citation>
    <scope>NUCLEOTIDE SEQUENCE [LARGE SCALE GENOMIC DNA]</scope>
    <source>
        <strain evidence="2">Cupriavidus taiwanensis SWF 66322</strain>
        <plasmid evidence="3">cbm2636_mp</plasmid>
    </source>
</reference>
<dbReference type="InterPro" id="IPR026286">
    <property type="entry name" value="MaiA/AMDase"/>
</dbReference>
<accession>A0A9Q7UZU5</accession>
<feature type="binding site" evidence="1">
    <location>
        <position position="14"/>
    </location>
    <ligand>
        <name>substrate</name>
    </ligand>
</feature>
<dbReference type="RefSeq" id="WP_115713221.1">
    <property type="nucleotide sequence ID" value="NZ_LT984814.1"/>
</dbReference>
<dbReference type="PIRSF" id="PIRSF015736">
    <property type="entry name" value="MI"/>
    <property type="match status" value="1"/>
</dbReference>
<dbReference type="EC" id="5.2.1.1" evidence="1"/>
<dbReference type="EMBL" id="LT984814">
    <property type="protein sequence ID" value="SPD67751.1"/>
    <property type="molecule type" value="Genomic_DNA"/>
</dbReference>
<feature type="modified residue" description="S-(2-succinyl)cysteine" evidence="1">
    <location>
        <position position="79"/>
    </location>
</feature>
<dbReference type="Proteomes" id="UP000254259">
    <property type="component" value="Plasmid CBM2636_mp"/>
</dbReference>
<comment type="catalytic activity">
    <reaction evidence="1">
        <text>maleate = fumarate</text>
        <dbReference type="Rhea" id="RHEA:13169"/>
        <dbReference type="ChEBI" id="CHEBI:29806"/>
        <dbReference type="ChEBI" id="CHEBI:30780"/>
        <dbReference type="EC" id="5.2.1.1"/>
    </reaction>
</comment>